<feature type="compositionally biased region" description="Basic and acidic residues" evidence="1">
    <location>
        <begin position="9"/>
        <end position="21"/>
    </location>
</feature>
<evidence type="ECO:0000313" key="3">
    <source>
        <dbReference type="Proteomes" id="UP000299102"/>
    </source>
</evidence>
<sequence>MMRSPHSMSDSDVREGVYERSSDHSRKRHLWRFRQPGRTSESGLVDQTCRANVCDGEVARVAIEDLIADQIGGVLKRGQMLSTRNRQACTKVLMDIGEARNYPNRWFYRPPFHISPAACSVSSRRKTRPHITPPAHPARSHVLLFLLSVTAILLRKNVDFEDKAPSADGGRGRYRRVSFRVANILLRNCLQTNSVNPKRIIRSPYAVRITSGEKRCRSAPPVDSILASLRYRPSRFKFTEWDAGVKEIV</sequence>
<comment type="caution">
    <text evidence="2">The sequence shown here is derived from an EMBL/GenBank/DDBJ whole genome shotgun (WGS) entry which is preliminary data.</text>
</comment>
<protein>
    <submittedName>
        <fullName evidence="2">Uncharacterized protein</fullName>
    </submittedName>
</protein>
<organism evidence="2 3">
    <name type="scientific">Eumeta variegata</name>
    <name type="common">Bagworm moth</name>
    <name type="synonym">Eumeta japonica</name>
    <dbReference type="NCBI Taxonomy" id="151549"/>
    <lineage>
        <taxon>Eukaryota</taxon>
        <taxon>Metazoa</taxon>
        <taxon>Ecdysozoa</taxon>
        <taxon>Arthropoda</taxon>
        <taxon>Hexapoda</taxon>
        <taxon>Insecta</taxon>
        <taxon>Pterygota</taxon>
        <taxon>Neoptera</taxon>
        <taxon>Endopterygota</taxon>
        <taxon>Lepidoptera</taxon>
        <taxon>Glossata</taxon>
        <taxon>Ditrysia</taxon>
        <taxon>Tineoidea</taxon>
        <taxon>Psychidae</taxon>
        <taxon>Oiketicinae</taxon>
        <taxon>Eumeta</taxon>
    </lineage>
</organism>
<accession>A0A4C1TEJ4</accession>
<gene>
    <name evidence="2" type="ORF">EVAR_10190_1</name>
</gene>
<feature type="region of interest" description="Disordered" evidence="1">
    <location>
        <begin position="1"/>
        <end position="21"/>
    </location>
</feature>
<dbReference type="EMBL" id="BGZK01000052">
    <property type="protein sequence ID" value="GBP12515.1"/>
    <property type="molecule type" value="Genomic_DNA"/>
</dbReference>
<reference evidence="2 3" key="1">
    <citation type="journal article" date="2019" name="Commun. Biol.">
        <title>The bagworm genome reveals a unique fibroin gene that provides high tensile strength.</title>
        <authorList>
            <person name="Kono N."/>
            <person name="Nakamura H."/>
            <person name="Ohtoshi R."/>
            <person name="Tomita M."/>
            <person name="Numata K."/>
            <person name="Arakawa K."/>
        </authorList>
    </citation>
    <scope>NUCLEOTIDE SEQUENCE [LARGE SCALE GENOMIC DNA]</scope>
</reference>
<proteinExistence type="predicted"/>
<evidence type="ECO:0000256" key="1">
    <source>
        <dbReference type="SAM" id="MobiDB-lite"/>
    </source>
</evidence>
<name>A0A4C1TEJ4_EUMVA</name>
<evidence type="ECO:0000313" key="2">
    <source>
        <dbReference type="EMBL" id="GBP12515.1"/>
    </source>
</evidence>
<keyword evidence="3" id="KW-1185">Reference proteome</keyword>
<dbReference type="Proteomes" id="UP000299102">
    <property type="component" value="Unassembled WGS sequence"/>
</dbReference>
<dbReference type="AlphaFoldDB" id="A0A4C1TEJ4"/>